<evidence type="ECO:0000313" key="6">
    <source>
        <dbReference type="EMBL" id="AIC94706.1"/>
    </source>
</evidence>
<dbReference type="Proteomes" id="UP000027142">
    <property type="component" value="Chromosome"/>
</dbReference>
<dbReference type="InterPro" id="IPR013094">
    <property type="entry name" value="AB_hydrolase_3"/>
</dbReference>
<dbReference type="PANTHER" id="PTHR48081:SF8">
    <property type="entry name" value="ALPHA_BETA HYDROLASE FOLD-3 DOMAIN-CONTAINING PROTEIN-RELATED"/>
    <property type="match status" value="1"/>
</dbReference>
<gene>
    <name evidence="6" type="ORF">BleG1_2128</name>
</gene>
<dbReference type="InterPro" id="IPR033140">
    <property type="entry name" value="Lipase_GDXG_put_SER_AS"/>
</dbReference>
<keyword evidence="4" id="KW-0472">Membrane</keyword>
<dbReference type="SUPFAM" id="SSF53474">
    <property type="entry name" value="alpha/beta-Hydrolases"/>
    <property type="match status" value="1"/>
</dbReference>
<sequence length="383" mass="42813">MTRKQKVVFSIGWLSLAIIVLLLIVMVIAQTWRYTEAGKVPLKTGVILHAVNEQLLPEGLSTPSFFVNPVAPTIKRADLILETRDGEPIAMRLYTPTQSGPHPVILYFHGGAFMEGYGNVDTHDNILRALANRTNAIIVAPNYRLAPNYSFPTAIHDSFDALKWVYDEAKELDADTENIAVAGDSAGGNIAAAVIMKANEAGYSLKSSAFLYPLTTFEDTPFPSRDAYSSGYYFLSRSVMERARAAYTPNQDDWINPYVSPLLSDALRDFPTSLVVTAEFDPLRDEGEAFAEKLYHAGNDVEAVRFNGTMHGFLSFYEVMGRADYALSYVAHFFNRSFETDETSQKQPFYVKELDEGDTVQDEVEAYGMSVYLLWQKIVQLIK</sequence>
<feature type="transmembrane region" description="Helical" evidence="4">
    <location>
        <begin position="7"/>
        <end position="29"/>
    </location>
</feature>
<evidence type="ECO:0000256" key="3">
    <source>
        <dbReference type="PROSITE-ProRule" id="PRU10038"/>
    </source>
</evidence>
<comment type="similarity">
    <text evidence="1">Belongs to the 'GDXG' lipolytic enzyme family.</text>
</comment>
<dbReference type="PANTHER" id="PTHR48081">
    <property type="entry name" value="AB HYDROLASE SUPERFAMILY PROTEIN C4A8.06C"/>
    <property type="match status" value="1"/>
</dbReference>
<dbReference type="eggNOG" id="COG0657">
    <property type="taxonomic scope" value="Bacteria"/>
</dbReference>
<keyword evidence="7" id="KW-1185">Reference proteome</keyword>
<reference evidence="6 7" key="1">
    <citation type="journal article" date="2014" name="Gene">
        <title>A comparative genomic analysis of the alkalitolerant soil bacterium Bacillus lehensis G1.</title>
        <authorList>
            <person name="Noor Y.M."/>
            <person name="Samsulrizal N.H."/>
            <person name="Jema'on N.A."/>
            <person name="Low K.O."/>
            <person name="Ramli A.N."/>
            <person name="Alias N.I."/>
            <person name="Damis S.I."/>
            <person name="Fuzi S.F."/>
            <person name="Isa M.N."/>
            <person name="Murad A.M."/>
            <person name="Raih M.F."/>
            <person name="Bakar F.D."/>
            <person name="Najimudin N."/>
            <person name="Mahadi N.M."/>
            <person name="Illias R.M."/>
        </authorList>
    </citation>
    <scope>NUCLEOTIDE SEQUENCE [LARGE SCALE GENOMIC DNA]</scope>
    <source>
        <strain evidence="6 7">G1</strain>
    </source>
</reference>
<organism evidence="6 7">
    <name type="scientific">Shouchella lehensis G1</name>
    <dbReference type="NCBI Taxonomy" id="1246626"/>
    <lineage>
        <taxon>Bacteria</taxon>
        <taxon>Bacillati</taxon>
        <taxon>Bacillota</taxon>
        <taxon>Bacilli</taxon>
        <taxon>Bacillales</taxon>
        <taxon>Bacillaceae</taxon>
        <taxon>Shouchella</taxon>
    </lineage>
</organism>
<evidence type="ECO:0000256" key="1">
    <source>
        <dbReference type="ARBA" id="ARBA00010515"/>
    </source>
</evidence>
<protein>
    <recommendedName>
        <fullName evidence="5">Alpha/beta hydrolase fold-3 domain-containing protein</fullName>
    </recommendedName>
</protein>
<evidence type="ECO:0000313" key="7">
    <source>
        <dbReference type="Proteomes" id="UP000027142"/>
    </source>
</evidence>
<evidence type="ECO:0000256" key="4">
    <source>
        <dbReference type="SAM" id="Phobius"/>
    </source>
</evidence>
<keyword evidence="2" id="KW-0378">Hydrolase</keyword>
<dbReference type="KEGG" id="ble:BleG1_2128"/>
<dbReference type="InterPro" id="IPR029058">
    <property type="entry name" value="AB_hydrolase_fold"/>
</dbReference>
<dbReference type="OrthoDB" id="9815425at2"/>
<dbReference type="PROSITE" id="PS01174">
    <property type="entry name" value="LIPASE_GDXG_SER"/>
    <property type="match status" value="1"/>
</dbReference>
<dbReference type="HOGENOM" id="CLU_012494_6_0_9"/>
<dbReference type="AlphaFoldDB" id="A0A060LTZ9"/>
<dbReference type="STRING" id="1246626.BleG1_2128"/>
<accession>A0A060LTZ9</accession>
<dbReference type="InterPro" id="IPR050300">
    <property type="entry name" value="GDXG_lipolytic_enzyme"/>
</dbReference>
<dbReference type="Pfam" id="PF07859">
    <property type="entry name" value="Abhydrolase_3"/>
    <property type="match status" value="1"/>
</dbReference>
<dbReference type="PATRIC" id="fig|1246626.3.peg.2128"/>
<dbReference type="EMBL" id="CP003923">
    <property type="protein sequence ID" value="AIC94706.1"/>
    <property type="molecule type" value="Genomic_DNA"/>
</dbReference>
<evidence type="ECO:0000259" key="5">
    <source>
        <dbReference type="Pfam" id="PF07859"/>
    </source>
</evidence>
<proteinExistence type="inferred from homology"/>
<keyword evidence="4" id="KW-0812">Transmembrane</keyword>
<feature type="domain" description="Alpha/beta hydrolase fold-3" evidence="5">
    <location>
        <begin position="105"/>
        <end position="314"/>
    </location>
</feature>
<evidence type="ECO:0000256" key="2">
    <source>
        <dbReference type="ARBA" id="ARBA00022801"/>
    </source>
</evidence>
<keyword evidence="4" id="KW-1133">Transmembrane helix</keyword>
<dbReference type="RefSeq" id="WP_038480479.1">
    <property type="nucleotide sequence ID" value="NZ_CP003923.1"/>
</dbReference>
<dbReference type="GO" id="GO:0016787">
    <property type="term" value="F:hydrolase activity"/>
    <property type="evidence" value="ECO:0007669"/>
    <property type="project" value="UniProtKB-KW"/>
</dbReference>
<name>A0A060LTZ9_9BACI</name>
<feature type="active site" evidence="3">
    <location>
        <position position="185"/>
    </location>
</feature>
<dbReference type="Gene3D" id="3.40.50.1820">
    <property type="entry name" value="alpha/beta hydrolase"/>
    <property type="match status" value="1"/>
</dbReference>